<comment type="caution">
    <text evidence="1">The sequence shown here is derived from an EMBL/GenBank/DDBJ whole genome shotgun (WGS) entry which is preliminary data.</text>
</comment>
<accession>A0A0P7B3D4</accession>
<dbReference type="AlphaFoldDB" id="A0A0P7B3D4"/>
<gene>
    <name evidence="1" type="ORF">AK830_g12452</name>
</gene>
<reference evidence="1 2" key="1">
    <citation type="submission" date="2015-09" db="EMBL/GenBank/DDBJ databases">
        <title>Draft genome of a European isolate of the apple canker pathogen Neonectria ditissima.</title>
        <authorList>
            <person name="Gomez-Cortecero A."/>
            <person name="Harrison R.J."/>
            <person name="Armitage A.D."/>
        </authorList>
    </citation>
    <scope>NUCLEOTIDE SEQUENCE [LARGE SCALE GENOMIC DNA]</scope>
    <source>
        <strain evidence="1 2">R09/05</strain>
    </source>
</reference>
<sequence length="175" mass="19319">MPRQWFASAGNGTSHKVALAWPVPARLKRAVSIGRCVTQLDELDQNLDAGLGLTQPAAEGGSLSQEPPDQQYACVLALTHIVHIVHIAVRVFRILSLPFGTTMPANLPRKCQSVMLDREGLFQRLTDAYQRFVSWRAPGDIWPRLQYLGPIYAIGDVNAGRSRRISQVGGLDTYI</sequence>
<dbReference type="Proteomes" id="UP000050424">
    <property type="component" value="Unassembled WGS sequence"/>
</dbReference>
<proteinExistence type="predicted"/>
<name>A0A0P7B3D4_9HYPO</name>
<organism evidence="1 2">
    <name type="scientific">Neonectria ditissima</name>
    <dbReference type="NCBI Taxonomy" id="78410"/>
    <lineage>
        <taxon>Eukaryota</taxon>
        <taxon>Fungi</taxon>
        <taxon>Dikarya</taxon>
        <taxon>Ascomycota</taxon>
        <taxon>Pezizomycotina</taxon>
        <taxon>Sordariomycetes</taxon>
        <taxon>Hypocreomycetidae</taxon>
        <taxon>Hypocreales</taxon>
        <taxon>Nectriaceae</taxon>
        <taxon>Neonectria</taxon>
    </lineage>
</organism>
<evidence type="ECO:0000313" key="1">
    <source>
        <dbReference type="EMBL" id="KPM34123.1"/>
    </source>
</evidence>
<keyword evidence="2" id="KW-1185">Reference proteome</keyword>
<evidence type="ECO:0000313" key="2">
    <source>
        <dbReference type="Proteomes" id="UP000050424"/>
    </source>
</evidence>
<protein>
    <submittedName>
        <fullName evidence="1">Uncharacterized protein</fullName>
    </submittedName>
</protein>
<dbReference type="EMBL" id="LKCW01000397">
    <property type="protein sequence ID" value="KPM34123.1"/>
    <property type="molecule type" value="Genomic_DNA"/>
</dbReference>